<organism evidence="3">
    <name type="scientific">Candidatus Berkiella aquae</name>
    <dbReference type="NCBI Taxonomy" id="295108"/>
    <lineage>
        <taxon>Bacteria</taxon>
        <taxon>Pseudomonadati</taxon>
        <taxon>Pseudomonadota</taxon>
        <taxon>Gammaproteobacteria</taxon>
        <taxon>Candidatus Berkiellales</taxon>
        <taxon>Candidatus Berkiellaceae</taxon>
        <taxon>Candidatus Berkiella</taxon>
    </lineage>
</organism>
<dbReference type="RefSeq" id="WP_075065163.1">
    <property type="nucleotide sequence ID" value="NZ_LKAJ02000001.1"/>
</dbReference>
<reference evidence="4" key="2">
    <citation type="journal article" date="2016" name="Genome Announc.">
        <title>Draft Genome Sequences of Two Novel Amoeba-Resistant Intranuclear Bacteria, 'Candidatus Berkiella cookevillensis' and 'Candidatus Berkiella aquae'.</title>
        <authorList>
            <person name="Mehari Y.T."/>
            <person name="Arivett B.A."/>
            <person name="Farone A.L."/>
            <person name="Gunderson J.H."/>
            <person name="Farone M.B."/>
        </authorList>
    </citation>
    <scope>NUCLEOTIDE SEQUENCE</scope>
    <source>
        <strain evidence="4">HT99</strain>
    </source>
</reference>
<keyword evidence="2" id="KW-1133">Transmembrane helix</keyword>
<keyword evidence="2" id="KW-0812">Transmembrane</keyword>
<keyword evidence="3" id="KW-0489">Methyltransferase</keyword>
<dbReference type="GO" id="GO:0032259">
    <property type="term" value="P:methylation"/>
    <property type="evidence" value="ECO:0007669"/>
    <property type="project" value="UniProtKB-KW"/>
</dbReference>
<dbReference type="STRING" id="295108.HT99x_00517"/>
<feature type="transmembrane region" description="Helical" evidence="2">
    <location>
        <begin position="139"/>
        <end position="159"/>
    </location>
</feature>
<dbReference type="EC" id="2.1.1.107" evidence="3"/>
<evidence type="ECO:0000313" key="4">
    <source>
        <dbReference type="EMBL" id="MCS5712697.1"/>
    </source>
</evidence>
<dbReference type="AlphaFoldDB" id="A0A0Q9YYM1"/>
<keyword evidence="3" id="KW-0808">Transferase</keyword>
<name>A0A0Q9YYM1_9GAMM</name>
<dbReference type="EMBL" id="LKAJ01000002">
    <property type="protein sequence ID" value="KRG22100.1"/>
    <property type="molecule type" value="Genomic_DNA"/>
</dbReference>
<dbReference type="InterPro" id="IPR007470">
    <property type="entry name" value="HemX"/>
</dbReference>
<dbReference type="PANTHER" id="PTHR38043">
    <property type="entry name" value="PROTEIN HEMX"/>
    <property type="match status" value="1"/>
</dbReference>
<dbReference type="GO" id="GO:0004851">
    <property type="term" value="F:uroporphyrin-III C-methyltransferase activity"/>
    <property type="evidence" value="ECO:0007669"/>
    <property type="project" value="UniProtKB-EC"/>
</dbReference>
<reference evidence="4" key="3">
    <citation type="submission" date="2021-06" db="EMBL/GenBank/DDBJ databases">
        <title>Genomic Description and Analysis of Intracellular Bacteria, Candidatus Berkiella cookevillensis and Candidatus Berkiella aquae.</title>
        <authorList>
            <person name="Kidane D.T."/>
            <person name="Mehari Y.T."/>
            <person name="Rice F.C."/>
            <person name="Arivett B.A."/>
            <person name="Farone A.L."/>
            <person name="Berk S.G."/>
            <person name="Farone M.B."/>
        </authorList>
    </citation>
    <scope>NUCLEOTIDE SEQUENCE</scope>
    <source>
        <strain evidence="4">HT99</strain>
    </source>
</reference>
<accession>A0A0Q9YYM1</accession>
<dbReference type="Pfam" id="PF04375">
    <property type="entry name" value="HemX"/>
    <property type="match status" value="1"/>
</dbReference>
<gene>
    <name evidence="3" type="primary">hemX</name>
    <name evidence="3" type="ORF">HT99x_00517</name>
    <name evidence="4" type="ORF">HT99x_014755</name>
</gene>
<feature type="compositionally biased region" description="Pro residues" evidence="1">
    <location>
        <begin position="111"/>
        <end position="129"/>
    </location>
</feature>
<proteinExistence type="predicted"/>
<comment type="caution">
    <text evidence="3">The sequence shown here is derived from an EMBL/GenBank/DDBJ whole genome shotgun (WGS) entry which is preliminary data.</text>
</comment>
<dbReference type="OrthoDB" id="5739852at2"/>
<dbReference type="PANTHER" id="PTHR38043:SF1">
    <property type="entry name" value="PROTEIN HEMX"/>
    <property type="match status" value="1"/>
</dbReference>
<evidence type="ECO:0000256" key="2">
    <source>
        <dbReference type="SAM" id="Phobius"/>
    </source>
</evidence>
<keyword evidence="5" id="KW-1185">Reference proteome</keyword>
<keyword evidence="2" id="KW-0472">Membrane</keyword>
<evidence type="ECO:0000313" key="5">
    <source>
        <dbReference type="Proteomes" id="UP000051497"/>
    </source>
</evidence>
<reference evidence="3" key="1">
    <citation type="submission" date="2015-09" db="EMBL/GenBank/DDBJ databases">
        <title>Draft Genome Sequences of Two Novel Amoeba-resistant Intranuclear Bacteria, Candidatus Berkiella cookevillensis and Candidatus Berkiella aquae.</title>
        <authorList>
            <person name="Mehari Y.T."/>
            <person name="Arivett B.A."/>
            <person name="Farone A.L."/>
            <person name="Gunderson J.H."/>
            <person name="Farone M.B."/>
        </authorList>
    </citation>
    <scope>NUCLEOTIDE SEQUENCE [LARGE SCALE GENOMIC DNA]</scope>
    <source>
        <strain evidence="3">HT99</strain>
    </source>
</reference>
<protein>
    <submittedName>
        <fullName evidence="3 4">Uroporphyrinogen-III C-methyltransferase</fullName>
        <ecNumber evidence="3">2.1.1.107</ecNumber>
    </submittedName>
</protein>
<dbReference type="EMBL" id="LKAJ02000001">
    <property type="protein sequence ID" value="MCS5712697.1"/>
    <property type="molecule type" value="Genomic_DNA"/>
</dbReference>
<evidence type="ECO:0000313" key="3">
    <source>
        <dbReference type="EMBL" id="KRG22100.1"/>
    </source>
</evidence>
<feature type="region of interest" description="Disordered" evidence="1">
    <location>
        <begin position="1"/>
        <end position="133"/>
    </location>
</feature>
<dbReference type="Proteomes" id="UP000051497">
    <property type="component" value="Unassembled WGS sequence"/>
</dbReference>
<evidence type="ECO:0000256" key="1">
    <source>
        <dbReference type="SAM" id="MobiDB-lite"/>
    </source>
</evidence>
<sequence length="453" mass="50186">MSDTQDDDAKKGKNPPPSNKVVVTYSANPQKTGDIPAEILPSTPAKVVSNPIDSGVNPAKEFIHKPSTQSKKGRLHAQIPDEIAPRVAQPQSHAKPQEDAVEEPSMGYHEAPPPVPPHQTPPPPPPSPPSAGNATSSMALFLSLMTMIAVVALVFYTYYSQKNISALQSQSRDEQVSVQVLLSKAKQSLAQVETLQQEGQAQQKAFHELKTDLQNAQMRLVTLSGSKNWVISEVNYLIFMANERLRVAHDIPTAITQLQAAQEKVTMLGDPALWGLKEALAKDIAVLSTLPRVNKQGLWEQLNILKPLIEKLPFKTLNNQTNGIHETKSEAVDESLPAWRKGLWRSWQELKSLIRITKEVDNPIPQALSFQEKAEIVRTMQLMLDQAQWAVLEGNSKIYLSSLDSLQKWMQNYFANSPEQQTIIALLMQLKTQSVDSPLADISTTLKALSNMR</sequence>